<proteinExistence type="predicted"/>
<evidence type="ECO:0000313" key="2">
    <source>
        <dbReference type="Proteomes" id="UP000198575"/>
    </source>
</evidence>
<evidence type="ECO:0008006" key="3">
    <source>
        <dbReference type="Google" id="ProtNLM"/>
    </source>
</evidence>
<dbReference type="Pfam" id="PF09351">
    <property type="entry name" value="DUF1993"/>
    <property type="match status" value="1"/>
</dbReference>
<dbReference type="InterPro" id="IPR034660">
    <property type="entry name" value="DinB/YfiT-like"/>
</dbReference>
<dbReference type="Gene3D" id="1.20.120.450">
    <property type="entry name" value="dinb family like domain"/>
    <property type="match status" value="1"/>
</dbReference>
<dbReference type="AlphaFoldDB" id="A0A1I4V323"/>
<dbReference type="STRING" id="578942.SAMN05216289_10163"/>
<dbReference type="SUPFAM" id="SSF109854">
    <property type="entry name" value="DinB/YfiT-like putative metalloenzymes"/>
    <property type="match status" value="1"/>
</dbReference>
<dbReference type="PANTHER" id="PTHR36922">
    <property type="entry name" value="BLL2446 PROTEIN"/>
    <property type="match status" value="1"/>
</dbReference>
<dbReference type="OrthoDB" id="338237at2"/>
<name>A0A1I4V323_9GAMM</name>
<sequence>MTISMYQASVPVFVRSLGNLSAILAKAAAHAEANKIDPAVLLATRLYPDMFPLSRQIQIATDMAKGAAARLAGVERPVHEDNEATFADMQARIEKTLDFIRSIKPEQIDGSEEKAITLTLRGNDVQFAGQPYLLHFVLPNLFFHTATAYAILRHCGVALGKPDFIGGIPG</sequence>
<dbReference type="PANTHER" id="PTHR36922:SF1">
    <property type="entry name" value="DUF1993 DOMAIN-CONTAINING PROTEIN"/>
    <property type="match status" value="1"/>
</dbReference>
<accession>A0A1I4V323</accession>
<dbReference type="Proteomes" id="UP000198575">
    <property type="component" value="Unassembled WGS sequence"/>
</dbReference>
<organism evidence="1 2">
    <name type="scientific">Dokdonella immobilis</name>
    <dbReference type="NCBI Taxonomy" id="578942"/>
    <lineage>
        <taxon>Bacteria</taxon>
        <taxon>Pseudomonadati</taxon>
        <taxon>Pseudomonadota</taxon>
        <taxon>Gammaproteobacteria</taxon>
        <taxon>Lysobacterales</taxon>
        <taxon>Rhodanobacteraceae</taxon>
        <taxon>Dokdonella</taxon>
    </lineage>
</organism>
<keyword evidence="2" id="KW-1185">Reference proteome</keyword>
<dbReference type="RefSeq" id="WP_092403897.1">
    <property type="nucleotide sequence ID" value="NZ_FOVF01000001.1"/>
</dbReference>
<gene>
    <name evidence="1" type="ORF">SAMN05216289_10163</name>
</gene>
<dbReference type="EMBL" id="FOVF01000001">
    <property type="protein sequence ID" value="SFM95523.1"/>
    <property type="molecule type" value="Genomic_DNA"/>
</dbReference>
<evidence type="ECO:0000313" key="1">
    <source>
        <dbReference type="EMBL" id="SFM95523.1"/>
    </source>
</evidence>
<dbReference type="InterPro" id="IPR018531">
    <property type="entry name" value="DUF1993"/>
</dbReference>
<protein>
    <recommendedName>
        <fullName evidence="3">DUF1993 domain-containing protein</fullName>
    </recommendedName>
</protein>
<reference evidence="1 2" key="1">
    <citation type="submission" date="2016-10" db="EMBL/GenBank/DDBJ databases">
        <authorList>
            <person name="de Groot N.N."/>
        </authorList>
    </citation>
    <scope>NUCLEOTIDE SEQUENCE [LARGE SCALE GENOMIC DNA]</scope>
    <source>
        <strain evidence="1 2">CGMCC 1.7659</strain>
    </source>
</reference>